<name>A0A8J3V3R5_9ACTN</name>
<gene>
    <name evidence="1" type="ORF">Pth03_39590</name>
</gene>
<keyword evidence="2" id="KW-1185">Reference proteome</keyword>
<dbReference type="Proteomes" id="UP000605992">
    <property type="component" value="Unassembled WGS sequence"/>
</dbReference>
<accession>A0A8J3V3R5</accession>
<dbReference type="AlphaFoldDB" id="A0A8J3V3R5"/>
<proteinExistence type="predicted"/>
<protein>
    <submittedName>
        <fullName evidence="1">Uncharacterized protein</fullName>
    </submittedName>
</protein>
<dbReference type="EMBL" id="BOOR01000027">
    <property type="protein sequence ID" value="GII55570.1"/>
    <property type="molecule type" value="Genomic_DNA"/>
</dbReference>
<comment type="caution">
    <text evidence="1">The sequence shown here is derived from an EMBL/GenBank/DDBJ whole genome shotgun (WGS) entry which is preliminary data.</text>
</comment>
<evidence type="ECO:0000313" key="2">
    <source>
        <dbReference type="Proteomes" id="UP000605992"/>
    </source>
</evidence>
<organism evidence="1 2">
    <name type="scientific">Planotetraspora thailandica</name>
    <dbReference type="NCBI Taxonomy" id="487172"/>
    <lineage>
        <taxon>Bacteria</taxon>
        <taxon>Bacillati</taxon>
        <taxon>Actinomycetota</taxon>
        <taxon>Actinomycetes</taxon>
        <taxon>Streptosporangiales</taxon>
        <taxon>Streptosporangiaceae</taxon>
        <taxon>Planotetraspora</taxon>
    </lineage>
</organism>
<sequence length="75" mass="8059">MTDRTITASEGANGRNTSRSVLIVSCSSNTASLQGKMPILRPSRAAYGPRQADTQVWGGRAGYEAPHDPIREVRS</sequence>
<reference evidence="1" key="1">
    <citation type="submission" date="2021-01" db="EMBL/GenBank/DDBJ databases">
        <title>Whole genome shotgun sequence of Planotetraspora thailandica NBRC 104271.</title>
        <authorList>
            <person name="Komaki H."/>
            <person name="Tamura T."/>
        </authorList>
    </citation>
    <scope>NUCLEOTIDE SEQUENCE</scope>
    <source>
        <strain evidence="1">NBRC 104271</strain>
    </source>
</reference>
<evidence type="ECO:0000313" key="1">
    <source>
        <dbReference type="EMBL" id="GII55570.1"/>
    </source>
</evidence>